<dbReference type="HOGENOM" id="CLU_1960136_0_0_1"/>
<sequence>MTGNTSLGLDGFLIPQGLSTGLGYTTLFTPAHSPCLSSSKASPLSHHLPPVNPINPHPQPSSHPQVDESQENTVYKKSQRTTKKPPDCFWRRVRPRRRHFERCYEWLFQVEFVLTHSKGVGIISLISS</sequence>
<organism evidence="2 3">
    <name type="scientific">Moniliophthora roreri (strain MCA 2997)</name>
    <name type="common">Cocoa frosty pod rot fungus</name>
    <name type="synonym">Crinipellis roreri</name>
    <dbReference type="NCBI Taxonomy" id="1381753"/>
    <lineage>
        <taxon>Eukaryota</taxon>
        <taxon>Fungi</taxon>
        <taxon>Dikarya</taxon>
        <taxon>Basidiomycota</taxon>
        <taxon>Agaricomycotina</taxon>
        <taxon>Agaricomycetes</taxon>
        <taxon>Agaricomycetidae</taxon>
        <taxon>Agaricales</taxon>
        <taxon>Marasmiineae</taxon>
        <taxon>Marasmiaceae</taxon>
        <taxon>Moniliophthora</taxon>
    </lineage>
</organism>
<dbReference type="KEGG" id="mrr:Moror_7112"/>
<keyword evidence="3" id="KW-1185">Reference proteome</keyword>
<evidence type="ECO:0000256" key="1">
    <source>
        <dbReference type="SAM" id="MobiDB-lite"/>
    </source>
</evidence>
<reference evidence="2 3" key="1">
    <citation type="journal article" date="2014" name="BMC Genomics">
        <title>Genome and secretome analysis of the hemibiotrophic fungal pathogen, Moniliophthora roreri, which causes frosty pod rot disease of cacao: mechanisms of the biotrophic and necrotrophic phases.</title>
        <authorList>
            <person name="Meinhardt L.W."/>
            <person name="Costa G.G.L."/>
            <person name="Thomazella D.P.T."/>
            <person name="Teixeira P.J.P.L."/>
            <person name="Carazzolle M.F."/>
            <person name="Schuster S.C."/>
            <person name="Carlson J.E."/>
            <person name="Guiltinan M.J."/>
            <person name="Mieczkowski P."/>
            <person name="Farmer A."/>
            <person name="Ramaraj T."/>
            <person name="Crozier J."/>
            <person name="Davis R.E."/>
            <person name="Shao J."/>
            <person name="Melnick R.L."/>
            <person name="Pereira G.A.G."/>
            <person name="Bailey B.A."/>
        </authorList>
    </citation>
    <scope>NUCLEOTIDE SEQUENCE [LARGE SCALE GENOMIC DNA]</scope>
    <source>
        <strain evidence="2 3">MCA 2997</strain>
    </source>
</reference>
<dbReference type="EMBL" id="AWSO01000050">
    <property type="protein sequence ID" value="ESK96326.1"/>
    <property type="molecule type" value="Genomic_DNA"/>
</dbReference>
<dbReference type="AlphaFoldDB" id="V2XTZ5"/>
<name>V2XTZ5_MONRO</name>
<proteinExistence type="predicted"/>
<feature type="region of interest" description="Disordered" evidence="1">
    <location>
        <begin position="34"/>
        <end position="87"/>
    </location>
</feature>
<dbReference type="Proteomes" id="UP000017559">
    <property type="component" value="Unassembled WGS sequence"/>
</dbReference>
<comment type="caution">
    <text evidence="2">The sequence shown here is derived from an EMBL/GenBank/DDBJ whole genome shotgun (WGS) entry which is preliminary data.</text>
</comment>
<evidence type="ECO:0000313" key="3">
    <source>
        <dbReference type="Proteomes" id="UP000017559"/>
    </source>
</evidence>
<evidence type="ECO:0000313" key="2">
    <source>
        <dbReference type="EMBL" id="ESK96326.1"/>
    </source>
</evidence>
<protein>
    <submittedName>
        <fullName evidence="2">Uncharacterized protein</fullName>
    </submittedName>
</protein>
<accession>V2XTZ5</accession>
<gene>
    <name evidence="2" type="ORF">Moror_7112</name>
</gene>
<feature type="compositionally biased region" description="Pro residues" evidence="1">
    <location>
        <begin position="50"/>
        <end position="61"/>
    </location>
</feature>